<keyword evidence="2" id="KW-1185">Reference proteome</keyword>
<proteinExistence type="predicted"/>
<organism evidence="1 2">
    <name type="scientific">Corynespora cassiicola Philippines</name>
    <dbReference type="NCBI Taxonomy" id="1448308"/>
    <lineage>
        <taxon>Eukaryota</taxon>
        <taxon>Fungi</taxon>
        <taxon>Dikarya</taxon>
        <taxon>Ascomycota</taxon>
        <taxon>Pezizomycotina</taxon>
        <taxon>Dothideomycetes</taxon>
        <taxon>Pleosporomycetidae</taxon>
        <taxon>Pleosporales</taxon>
        <taxon>Corynesporascaceae</taxon>
        <taxon>Corynespora</taxon>
    </lineage>
</organism>
<gene>
    <name evidence="1" type="ORF">BS50DRAFT_177734</name>
</gene>
<evidence type="ECO:0000313" key="2">
    <source>
        <dbReference type="Proteomes" id="UP000240883"/>
    </source>
</evidence>
<evidence type="ECO:0000313" key="1">
    <source>
        <dbReference type="EMBL" id="PSN73064.1"/>
    </source>
</evidence>
<dbReference type="Proteomes" id="UP000240883">
    <property type="component" value="Unassembled WGS sequence"/>
</dbReference>
<dbReference type="AlphaFoldDB" id="A0A2T2P5U8"/>
<protein>
    <submittedName>
        <fullName evidence="1">Uncharacterized protein</fullName>
    </submittedName>
</protein>
<sequence>MRRSGGSLSLLPLLHPRSLTHKPTFAAFCLFFLVWPSIRTHHGYSPDHRVQASLDPTLYRQFALIINCNAMMFYLPISKVQNLGPKSPVFVSTPHAQPSGS</sequence>
<accession>A0A2T2P5U8</accession>
<reference evidence="1 2" key="1">
    <citation type="journal article" date="2018" name="Front. Microbiol.">
        <title>Genome-Wide Analysis of Corynespora cassiicola Leaf Fall Disease Putative Effectors.</title>
        <authorList>
            <person name="Lopez D."/>
            <person name="Ribeiro S."/>
            <person name="Label P."/>
            <person name="Fumanal B."/>
            <person name="Venisse J.S."/>
            <person name="Kohler A."/>
            <person name="de Oliveira R.R."/>
            <person name="Labutti K."/>
            <person name="Lipzen A."/>
            <person name="Lail K."/>
            <person name="Bauer D."/>
            <person name="Ohm R.A."/>
            <person name="Barry K.W."/>
            <person name="Spatafora J."/>
            <person name="Grigoriev I.V."/>
            <person name="Martin F.M."/>
            <person name="Pujade-Renaud V."/>
        </authorList>
    </citation>
    <scope>NUCLEOTIDE SEQUENCE [LARGE SCALE GENOMIC DNA]</scope>
    <source>
        <strain evidence="1 2">Philippines</strain>
    </source>
</reference>
<name>A0A2T2P5U8_CORCC</name>
<dbReference type="EMBL" id="KZ678129">
    <property type="protein sequence ID" value="PSN73064.1"/>
    <property type="molecule type" value="Genomic_DNA"/>
</dbReference>